<name>A0A1B2EY34_9HYPH</name>
<organism evidence="1">
    <name type="scientific">Microvirga ossetica</name>
    <dbReference type="NCBI Taxonomy" id="1882682"/>
    <lineage>
        <taxon>Bacteria</taxon>
        <taxon>Pseudomonadati</taxon>
        <taxon>Pseudomonadota</taxon>
        <taxon>Alphaproteobacteria</taxon>
        <taxon>Hyphomicrobiales</taxon>
        <taxon>Methylobacteriaceae</taxon>
        <taxon>Microvirga</taxon>
    </lineage>
</organism>
<proteinExistence type="predicted"/>
<geneLocation type="plasmid" evidence="1">
    <name>unnamed4</name>
</geneLocation>
<gene>
    <name evidence="1" type="ORF">BB934_42290</name>
</gene>
<dbReference type="AlphaFoldDB" id="A0A1B2EY34"/>
<evidence type="ECO:0000313" key="1">
    <source>
        <dbReference type="EMBL" id="ANY84871.1"/>
    </source>
</evidence>
<sequence>MSLKLELFTAIALLSFEPPTEAHDIYSHLRNGLGGSCCNEKDCRPAPYRMTATGVQMFVDGEWIVVPDFMIQYRALLGDTGETAGGHWCGRIQDGNGYRLGYATRCAILPPNATAIFEPAFALRERRIQPVP</sequence>
<dbReference type="OrthoDB" id="8479270at2"/>
<dbReference type="EMBL" id="CP016620">
    <property type="protein sequence ID" value="ANY84871.1"/>
    <property type="molecule type" value="Genomic_DNA"/>
</dbReference>
<dbReference type="RefSeq" id="WP_099515713.1">
    <property type="nucleotide sequence ID" value="NZ_CP016620.1"/>
</dbReference>
<keyword evidence="1" id="KW-0614">Plasmid</keyword>
<reference evidence="1" key="1">
    <citation type="submission" date="2016-07" db="EMBL/GenBank/DDBJ databases">
        <title>Microvirga ossetica sp. nov. a new species of rhizobia isolated from root nodules of the legume species Vicia alpestris Steven originated from North Ossetia region in the Caucasus.</title>
        <authorList>
            <person name="Safronova V.I."/>
            <person name="Kuznetsova I.G."/>
            <person name="Sazanova A.L."/>
            <person name="Belimov A."/>
            <person name="Andronov E."/>
            <person name="Osledkin Y.S."/>
            <person name="Onishchuk O.P."/>
            <person name="Kurchak O.N."/>
            <person name="Shaposhnikov A.I."/>
            <person name="Willems A."/>
            <person name="Tikhonovich I.A."/>
        </authorList>
    </citation>
    <scope>NUCLEOTIDE SEQUENCE [LARGE SCALE GENOMIC DNA]</scope>
    <source>
        <strain evidence="1">V5/3M</strain>
        <plasmid evidence="1">unnamed4</plasmid>
    </source>
</reference>
<accession>A0A1B2EY34</accession>
<dbReference type="KEGG" id="moc:BB934_42290"/>
<protein>
    <submittedName>
        <fullName evidence="1">Uncharacterized protein</fullName>
    </submittedName>
</protein>